<sequence length="111" mass="12369">MKKWKCEVCGYIHDGDEVCENCPKCGAAAEKFTALDDAAANLIERSRYTNALHAQLIDLARQIERVCEAGIKDALDPGCVKVFEQSLKASYIQMKLSMTEMQGHMNKGKWG</sequence>
<evidence type="ECO:0000313" key="2">
    <source>
        <dbReference type="EMBL" id="VGO18907.1"/>
    </source>
</evidence>
<evidence type="ECO:0000259" key="1">
    <source>
        <dbReference type="PROSITE" id="PS50903"/>
    </source>
</evidence>
<dbReference type="Gene3D" id="2.20.28.10">
    <property type="match status" value="1"/>
</dbReference>
<evidence type="ECO:0000313" key="3">
    <source>
        <dbReference type="Proteomes" id="UP000346198"/>
    </source>
</evidence>
<dbReference type="EMBL" id="CAAHFH010000001">
    <property type="protein sequence ID" value="VGO18907.1"/>
    <property type="molecule type" value="Genomic_DNA"/>
</dbReference>
<keyword evidence="3" id="KW-1185">Reference proteome</keyword>
<dbReference type="InterPro" id="IPR048574">
    <property type="entry name" value="RUBY_RBDX"/>
</dbReference>
<dbReference type="PROSITE" id="PS50903">
    <property type="entry name" value="RUBREDOXIN_LIKE"/>
    <property type="match status" value="1"/>
</dbReference>
<organism evidence="2 3">
    <name type="scientific">Pontiella sulfatireligans</name>
    <dbReference type="NCBI Taxonomy" id="2750658"/>
    <lineage>
        <taxon>Bacteria</taxon>
        <taxon>Pseudomonadati</taxon>
        <taxon>Kiritimatiellota</taxon>
        <taxon>Kiritimatiellia</taxon>
        <taxon>Kiritimatiellales</taxon>
        <taxon>Pontiellaceae</taxon>
        <taxon>Pontiella</taxon>
    </lineage>
</organism>
<dbReference type="Pfam" id="PF21349">
    <property type="entry name" value="RUBY_RBDX"/>
    <property type="match status" value="1"/>
</dbReference>
<name>A0A6C2UHC6_9BACT</name>
<dbReference type="AlphaFoldDB" id="A0A6C2UHC6"/>
<dbReference type="RefSeq" id="WP_136060353.1">
    <property type="nucleotide sequence ID" value="NZ_CAAHFH010000001.1"/>
</dbReference>
<proteinExistence type="predicted"/>
<protein>
    <submittedName>
        <fullName evidence="2">Reverse rubrerythrin-2</fullName>
    </submittedName>
</protein>
<dbReference type="GO" id="GO:0005506">
    <property type="term" value="F:iron ion binding"/>
    <property type="evidence" value="ECO:0007669"/>
    <property type="project" value="InterPro"/>
</dbReference>
<gene>
    <name evidence="2" type="primary">rbr3B</name>
    <name evidence="2" type="ORF">SCARR_00960</name>
</gene>
<dbReference type="Proteomes" id="UP000346198">
    <property type="component" value="Unassembled WGS sequence"/>
</dbReference>
<accession>A0A6C2UHC6</accession>
<reference evidence="2 3" key="1">
    <citation type="submission" date="2019-04" db="EMBL/GenBank/DDBJ databases">
        <authorList>
            <person name="Van Vliet M D."/>
        </authorList>
    </citation>
    <scope>NUCLEOTIDE SEQUENCE [LARGE SCALE GENOMIC DNA]</scope>
    <source>
        <strain evidence="2 3">F21</strain>
    </source>
</reference>
<dbReference type="SUPFAM" id="SSF57802">
    <property type="entry name" value="Rubredoxin-like"/>
    <property type="match status" value="1"/>
</dbReference>
<dbReference type="InterPro" id="IPR024934">
    <property type="entry name" value="Rubredoxin-like_dom"/>
</dbReference>
<dbReference type="CDD" id="cd00729">
    <property type="entry name" value="rubredoxin_SM"/>
    <property type="match status" value="1"/>
</dbReference>
<feature type="domain" description="Rubredoxin-like" evidence="1">
    <location>
        <begin position="1"/>
        <end position="35"/>
    </location>
</feature>